<evidence type="ECO:0000313" key="2">
    <source>
        <dbReference type="EMBL" id="KAK9963883.1"/>
    </source>
</evidence>
<evidence type="ECO:0000313" key="3">
    <source>
        <dbReference type="Proteomes" id="UP001479290"/>
    </source>
</evidence>
<protein>
    <submittedName>
        <fullName evidence="2">Uncharacterized protein</fullName>
    </submittedName>
</protein>
<name>A0AAW1ZST2_CULAL</name>
<sequence>MQTVNFLVLCSPPPLTTECALLHLTTSRLPPPQWNLLYAHFGDWCPALPRKQEPWKVVRLPGFQTSNIMVESALCPLQSFSSGLATQHESWKVYSGFQTPT</sequence>
<gene>
    <name evidence="2" type="ORF">ABG768_005105</name>
    <name evidence="1" type="ORF">ABG768_018633</name>
</gene>
<comment type="caution">
    <text evidence="2">The sequence shown here is derived from an EMBL/GenBank/DDBJ whole genome shotgun (WGS) entry which is preliminary data.</text>
</comment>
<dbReference type="EMBL" id="JAWDJR010000013">
    <property type="protein sequence ID" value="KAK9963883.1"/>
    <property type="molecule type" value="Genomic_DNA"/>
</dbReference>
<evidence type="ECO:0000313" key="1">
    <source>
        <dbReference type="EMBL" id="KAK9952827.1"/>
    </source>
</evidence>
<organism evidence="2 3">
    <name type="scientific">Culter alburnus</name>
    <name type="common">Topmouth culter</name>
    <dbReference type="NCBI Taxonomy" id="194366"/>
    <lineage>
        <taxon>Eukaryota</taxon>
        <taxon>Metazoa</taxon>
        <taxon>Chordata</taxon>
        <taxon>Craniata</taxon>
        <taxon>Vertebrata</taxon>
        <taxon>Euteleostomi</taxon>
        <taxon>Actinopterygii</taxon>
        <taxon>Neopterygii</taxon>
        <taxon>Teleostei</taxon>
        <taxon>Ostariophysi</taxon>
        <taxon>Cypriniformes</taxon>
        <taxon>Xenocyprididae</taxon>
        <taxon>Xenocypridinae</taxon>
        <taxon>Culter</taxon>
    </lineage>
</organism>
<accession>A0AAW1ZST2</accession>
<keyword evidence="3" id="KW-1185">Reference proteome</keyword>
<reference evidence="2 3" key="1">
    <citation type="submission" date="2024-05" db="EMBL/GenBank/DDBJ databases">
        <title>A high-quality chromosomal-level genome assembly of Topmouth culter (Culter alburnus).</title>
        <authorList>
            <person name="Zhao H."/>
        </authorList>
    </citation>
    <scope>NUCLEOTIDE SEQUENCE [LARGE SCALE GENOMIC DNA]</scope>
    <source>
        <strain evidence="2">CATC2023</strain>
        <tissue evidence="2">Muscle</tissue>
    </source>
</reference>
<dbReference type="EMBL" id="JAWDJR010000024">
    <property type="protein sequence ID" value="KAK9952827.1"/>
    <property type="molecule type" value="Genomic_DNA"/>
</dbReference>
<dbReference type="AlphaFoldDB" id="A0AAW1ZST2"/>
<dbReference type="Proteomes" id="UP001479290">
    <property type="component" value="Unassembled WGS sequence"/>
</dbReference>
<proteinExistence type="predicted"/>